<name>A0A9N9ETE6_9GLOM</name>
<dbReference type="AlphaFoldDB" id="A0A9N9ETE6"/>
<organism evidence="1 2">
    <name type="scientific">Racocetra fulgida</name>
    <dbReference type="NCBI Taxonomy" id="60492"/>
    <lineage>
        <taxon>Eukaryota</taxon>
        <taxon>Fungi</taxon>
        <taxon>Fungi incertae sedis</taxon>
        <taxon>Mucoromycota</taxon>
        <taxon>Glomeromycotina</taxon>
        <taxon>Glomeromycetes</taxon>
        <taxon>Diversisporales</taxon>
        <taxon>Gigasporaceae</taxon>
        <taxon>Racocetra</taxon>
    </lineage>
</organism>
<proteinExistence type="predicted"/>
<sequence length="102" mass="11850">MNQFTNTNIIGRFQRPNRPHNRFQTILRRPRRAQPQNSMNPSILNIGRRIRPQPQNNMNPPINVTAAIQRYTVLVEGSNPFIGLQVTETPPQNSQFQTELFL</sequence>
<comment type="caution">
    <text evidence="1">The sequence shown here is derived from an EMBL/GenBank/DDBJ whole genome shotgun (WGS) entry which is preliminary data.</text>
</comment>
<keyword evidence="2" id="KW-1185">Reference proteome</keyword>
<reference evidence="1" key="1">
    <citation type="submission" date="2021-06" db="EMBL/GenBank/DDBJ databases">
        <authorList>
            <person name="Kallberg Y."/>
            <person name="Tangrot J."/>
            <person name="Rosling A."/>
        </authorList>
    </citation>
    <scope>NUCLEOTIDE SEQUENCE</scope>
    <source>
        <strain evidence="1">IN212</strain>
    </source>
</reference>
<feature type="non-terminal residue" evidence="1">
    <location>
        <position position="102"/>
    </location>
</feature>
<evidence type="ECO:0000313" key="2">
    <source>
        <dbReference type="Proteomes" id="UP000789396"/>
    </source>
</evidence>
<dbReference type="EMBL" id="CAJVPZ010019461">
    <property type="protein sequence ID" value="CAG8694300.1"/>
    <property type="molecule type" value="Genomic_DNA"/>
</dbReference>
<gene>
    <name evidence="1" type="ORF">RFULGI_LOCUS10141</name>
</gene>
<accession>A0A9N9ETE6</accession>
<dbReference type="Proteomes" id="UP000789396">
    <property type="component" value="Unassembled WGS sequence"/>
</dbReference>
<evidence type="ECO:0000313" key="1">
    <source>
        <dbReference type="EMBL" id="CAG8694300.1"/>
    </source>
</evidence>
<protein>
    <submittedName>
        <fullName evidence="1">1699_t:CDS:1</fullName>
    </submittedName>
</protein>
<dbReference type="OrthoDB" id="10443819at2759"/>